<gene>
    <name evidence="3" type="ORF">BA724_12725</name>
</gene>
<feature type="domain" description="DUF418" evidence="2">
    <location>
        <begin position="232"/>
        <end position="387"/>
    </location>
</feature>
<name>A0A1E7DLL1_9BACI</name>
<accession>A0A1E7DLL1</accession>
<organism evidence="3 4">
    <name type="scientific">Domibacillus iocasae</name>
    <dbReference type="NCBI Taxonomy" id="1714016"/>
    <lineage>
        <taxon>Bacteria</taxon>
        <taxon>Bacillati</taxon>
        <taxon>Bacillota</taxon>
        <taxon>Bacilli</taxon>
        <taxon>Bacillales</taxon>
        <taxon>Bacillaceae</taxon>
        <taxon>Domibacillus</taxon>
    </lineage>
</organism>
<feature type="transmembrane region" description="Helical" evidence="1">
    <location>
        <begin position="214"/>
        <end position="232"/>
    </location>
</feature>
<keyword evidence="1" id="KW-0472">Membrane</keyword>
<feature type="transmembrane region" description="Helical" evidence="1">
    <location>
        <begin position="144"/>
        <end position="166"/>
    </location>
</feature>
<proteinExistence type="predicted"/>
<dbReference type="InterPro" id="IPR052529">
    <property type="entry name" value="Bact_Transport_Assoc"/>
</dbReference>
<reference evidence="3 4" key="1">
    <citation type="submission" date="2016-06" db="EMBL/GenBank/DDBJ databases">
        <title>Domibacillus iocasae genome sequencing.</title>
        <authorList>
            <person name="Verma A."/>
            <person name="Pal Y."/>
            <person name="Ojha A.K."/>
            <person name="Krishnamurthi S."/>
        </authorList>
    </citation>
    <scope>NUCLEOTIDE SEQUENCE [LARGE SCALE GENOMIC DNA]</scope>
    <source>
        <strain evidence="3 4">DSM 29979</strain>
    </source>
</reference>
<dbReference type="PANTHER" id="PTHR30590:SF2">
    <property type="entry name" value="INNER MEMBRANE PROTEIN"/>
    <property type="match status" value="1"/>
</dbReference>
<dbReference type="PANTHER" id="PTHR30590">
    <property type="entry name" value="INNER MEMBRANE PROTEIN"/>
    <property type="match status" value="1"/>
</dbReference>
<feature type="transmembrane region" description="Helical" evidence="1">
    <location>
        <begin position="344"/>
        <end position="368"/>
    </location>
</feature>
<dbReference type="InterPro" id="IPR007349">
    <property type="entry name" value="DUF418"/>
</dbReference>
<feature type="transmembrane region" description="Helical" evidence="1">
    <location>
        <begin position="61"/>
        <end position="81"/>
    </location>
</feature>
<dbReference type="AlphaFoldDB" id="A0A1E7DLL1"/>
<feature type="transmembrane region" description="Helical" evidence="1">
    <location>
        <begin position="21"/>
        <end position="41"/>
    </location>
</feature>
<feature type="transmembrane region" description="Helical" evidence="1">
    <location>
        <begin position="274"/>
        <end position="298"/>
    </location>
</feature>
<dbReference type="RefSeq" id="WP_069939720.1">
    <property type="nucleotide sequence ID" value="NZ_MAMP01000024.1"/>
</dbReference>
<dbReference type="Pfam" id="PF04235">
    <property type="entry name" value="DUF418"/>
    <property type="match status" value="1"/>
</dbReference>
<feature type="transmembrane region" description="Helical" evidence="1">
    <location>
        <begin position="120"/>
        <end position="137"/>
    </location>
</feature>
<keyword evidence="4" id="KW-1185">Reference proteome</keyword>
<feature type="transmembrane region" description="Helical" evidence="1">
    <location>
        <begin position="93"/>
        <end position="114"/>
    </location>
</feature>
<evidence type="ECO:0000313" key="3">
    <source>
        <dbReference type="EMBL" id="OES43943.1"/>
    </source>
</evidence>
<feature type="transmembrane region" description="Helical" evidence="1">
    <location>
        <begin position="248"/>
        <end position="268"/>
    </location>
</feature>
<evidence type="ECO:0000256" key="1">
    <source>
        <dbReference type="SAM" id="Phobius"/>
    </source>
</evidence>
<sequence>MQHVQQNESARIVSIDVLRGLSLFGIFLVNMLSFHSPYFYYNPYEWWKTSQDLIAFSWIDVFVQASFYPLFAAMFGFGAAMQHEKAVKRTGTFLWTGIRRFSFLLVLGLLHAFFIWPGDILFNYAVSGFLILFFLRFSGRILLILGLVFLFVPAFIFSLLLVLAALSDPYNSFFWTDITSVSQSIAAYGSGSYAEVTLQRISDWMNNNMMDGAFLFQLITIFPFLLIGAGAYKQQTLGKWAANPKKTLHLFFILFTAGLLLKGIPHILDPSHMAYMYIQDAIGGPVLAASYAALIVYLCTFNRAANLLSPFAEAGKMSLTNYLMQSVLGSLLFYAYGLGFYGQITLTTGILLCVTIFAIQVIISGLWLNRFKRGPMEAVWRFFTYGKRG</sequence>
<dbReference type="STRING" id="1714016.BA724_12725"/>
<keyword evidence="1" id="KW-0812">Transmembrane</keyword>
<comment type="caution">
    <text evidence="3">The sequence shown here is derived from an EMBL/GenBank/DDBJ whole genome shotgun (WGS) entry which is preliminary data.</text>
</comment>
<keyword evidence="1" id="KW-1133">Transmembrane helix</keyword>
<protein>
    <recommendedName>
        <fullName evidence="2">DUF418 domain-containing protein</fullName>
    </recommendedName>
</protein>
<evidence type="ECO:0000313" key="4">
    <source>
        <dbReference type="Proteomes" id="UP000095658"/>
    </source>
</evidence>
<evidence type="ECO:0000259" key="2">
    <source>
        <dbReference type="Pfam" id="PF04235"/>
    </source>
</evidence>
<dbReference type="EMBL" id="MAMP01000024">
    <property type="protein sequence ID" value="OES43943.1"/>
    <property type="molecule type" value="Genomic_DNA"/>
</dbReference>
<dbReference type="Proteomes" id="UP000095658">
    <property type="component" value="Unassembled WGS sequence"/>
</dbReference>
<feature type="transmembrane region" description="Helical" evidence="1">
    <location>
        <begin position="319"/>
        <end position="338"/>
    </location>
</feature>